<proteinExistence type="predicted"/>
<feature type="compositionally biased region" description="Low complexity" evidence="1">
    <location>
        <begin position="668"/>
        <end position="681"/>
    </location>
</feature>
<feature type="compositionally biased region" description="Low complexity" evidence="1">
    <location>
        <begin position="172"/>
        <end position="188"/>
    </location>
</feature>
<keyword evidence="3" id="KW-1185">Reference proteome</keyword>
<dbReference type="Proteomes" id="UP000039865">
    <property type="component" value="Unassembled WGS sequence"/>
</dbReference>
<evidence type="ECO:0000313" key="2">
    <source>
        <dbReference type="EMBL" id="CDW75305.1"/>
    </source>
</evidence>
<feature type="compositionally biased region" description="Polar residues" evidence="1">
    <location>
        <begin position="682"/>
        <end position="691"/>
    </location>
</feature>
<accession>A0A077ZZF5</accession>
<dbReference type="EMBL" id="CCKQ01004161">
    <property type="protein sequence ID" value="CDW75305.1"/>
    <property type="molecule type" value="Genomic_DNA"/>
</dbReference>
<feature type="compositionally biased region" description="Polar residues" evidence="1">
    <location>
        <begin position="727"/>
        <end position="741"/>
    </location>
</feature>
<feature type="region of interest" description="Disordered" evidence="1">
    <location>
        <begin position="720"/>
        <end position="752"/>
    </location>
</feature>
<reference evidence="2 3" key="1">
    <citation type="submission" date="2014-06" db="EMBL/GenBank/DDBJ databases">
        <authorList>
            <person name="Swart Estienne"/>
        </authorList>
    </citation>
    <scope>NUCLEOTIDE SEQUENCE [LARGE SCALE GENOMIC DNA]</scope>
    <source>
        <strain evidence="2 3">130c</strain>
    </source>
</reference>
<evidence type="ECO:0000313" key="3">
    <source>
        <dbReference type="Proteomes" id="UP000039865"/>
    </source>
</evidence>
<organism evidence="2 3">
    <name type="scientific">Stylonychia lemnae</name>
    <name type="common">Ciliate</name>
    <dbReference type="NCBI Taxonomy" id="5949"/>
    <lineage>
        <taxon>Eukaryota</taxon>
        <taxon>Sar</taxon>
        <taxon>Alveolata</taxon>
        <taxon>Ciliophora</taxon>
        <taxon>Intramacronucleata</taxon>
        <taxon>Spirotrichea</taxon>
        <taxon>Stichotrichia</taxon>
        <taxon>Sporadotrichida</taxon>
        <taxon>Oxytrichidae</taxon>
        <taxon>Stylonychinae</taxon>
        <taxon>Stylonychia</taxon>
    </lineage>
</organism>
<feature type="region of interest" description="Disordered" evidence="1">
    <location>
        <begin position="662"/>
        <end position="691"/>
    </location>
</feature>
<dbReference type="InParanoid" id="A0A077ZZF5"/>
<sequence length="765" mass="88333">MDYAKNQNIEDADFERHFDESVESPLFHKHKSNLDYKQLSPVSFKDQELDPNQGSLPKKKKLYLLMRQANKNDFHDQKYAQSFGKQLSQGSSIFKLGSGATTPTHPSQPALSLQNKAMTGKNSELNTYAQKGKDQNMLMVAKQPDVDRRYSHQKINKQDLMVVRNFSEDMNYTSNKSQQNNNNNTNNHNNKKDENEIYKNLKRDDKGGIVSRSVVGSSDLMQQIIQSKQPKVLENQVTQSSSQRIKNQLFHTQQTGGQMAAMRRVSTLNPNIQGALSFPLALFAPNLSQEFDINQKQPDLQSDKSQNGSAPKQSIQAIVSTSNKQGVTAQLQKKLLNSDFIKDNFSASGDFLQHKHFSTIKSRIYTAQFEDERNLEKHSEIQNVWASQEKFLNKRVMRNCKSSCSLMRAQDIFRGKQLFLEKVSSSKELINGFSENDWYGSLREDYQVLENQKTNTWKTLWANKESETESKFNQIKTMEPKEVKTSGYTHLNSRTPLNFLCSTDPKPAWKVQLDKKTNQYKQILRANMKSNYQQARPQGQAFGMTATSINDQNFLQTTIKSYDQNIQEWIEKPVQFLQPYIEDVIDSVNIAKIDYKQFIKQLKQYCMDSDKNLSQNTVNQFFGIEGIQGQSKLNIEKNSNLGQFIKKNMRYFIQTNFGNLLSKDDPKQMNQQNQQQANSMNRSPSLTKMRTLSSNNNSTIIQHKSKPSVDIQSEKSLHIRNSDKRVSINNHINVDDNYSNNQRKDHQDDEEEYIEVNYNPKHFYK</sequence>
<protein>
    <submittedName>
        <fullName evidence="2">Uncharacterized protein</fullName>
    </submittedName>
</protein>
<feature type="region of interest" description="Disordered" evidence="1">
    <location>
        <begin position="172"/>
        <end position="194"/>
    </location>
</feature>
<evidence type="ECO:0000256" key="1">
    <source>
        <dbReference type="SAM" id="MobiDB-lite"/>
    </source>
</evidence>
<dbReference type="AlphaFoldDB" id="A0A077ZZF5"/>
<name>A0A077ZZF5_STYLE</name>
<gene>
    <name evidence="2" type="primary">Contig732.g807</name>
    <name evidence="2" type="ORF">STYLEM_4292</name>
</gene>